<name>A0A395N632_9HYPO</name>
<evidence type="ECO:0000313" key="2">
    <source>
        <dbReference type="EMBL" id="RFN55109.1"/>
    </source>
</evidence>
<protein>
    <submittedName>
        <fullName evidence="2">Uncharacterized protein</fullName>
    </submittedName>
</protein>
<dbReference type="Proteomes" id="UP000265631">
    <property type="component" value="Unassembled WGS sequence"/>
</dbReference>
<feature type="coiled-coil region" evidence="1">
    <location>
        <begin position="125"/>
        <end position="180"/>
    </location>
</feature>
<evidence type="ECO:0000256" key="1">
    <source>
        <dbReference type="SAM" id="Coils"/>
    </source>
</evidence>
<evidence type="ECO:0000313" key="3">
    <source>
        <dbReference type="Proteomes" id="UP000265631"/>
    </source>
</evidence>
<keyword evidence="1" id="KW-0175">Coiled coil</keyword>
<proteinExistence type="predicted"/>
<gene>
    <name evidence="2" type="ORF">FIE12Z_621</name>
</gene>
<dbReference type="AlphaFoldDB" id="A0A395N632"/>
<dbReference type="EMBL" id="PXXK01000010">
    <property type="protein sequence ID" value="RFN55109.1"/>
    <property type="molecule type" value="Genomic_DNA"/>
</dbReference>
<comment type="caution">
    <text evidence="2">The sequence shown here is derived from an EMBL/GenBank/DDBJ whole genome shotgun (WGS) entry which is preliminary data.</text>
</comment>
<keyword evidence="3" id="KW-1185">Reference proteome</keyword>
<reference evidence="2 3" key="1">
    <citation type="journal article" date="2018" name="PLoS Pathog.">
        <title>Evolution of structural diversity of trichothecenes, a family of toxins produced by plant pathogenic and entomopathogenic fungi.</title>
        <authorList>
            <person name="Proctor R.H."/>
            <person name="McCormick S.P."/>
            <person name="Kim H.S."/>
            <person name="Cardoza R.E."/>
            <person name="Stanley A.M."/>
            <person name="Lindo L."/>
            <person name="Kelly A."/>
            <person name="Brown D.W."/>
            <person name="Lee T."/>
            <person name="Vaughan M.M."/>
            <person name="Alexander N.J."/>
            <person name="Busman M."/>
            <person name="Gutierrez S."/>
        </authorList>
    </citation>
    <scope>NUCLEOTIDE SEQUENCE [LARGE SCALE GENOMIC DNA]</scope>
    <source>
        <strain evidence="2 3">NRRL 13405</strain>
    </source>
</reference>
<sequence length="234" mass="26417">MLLQDIDQAKRAGLKKTAFDERNSGTGEHYSLNHKAKELVAKSREAYHTASTLAESVEAIMETRQTIESTDLARYKADVDALMAWAIEEKPAFVRMLKTLGDELPPKMAAALERLHLDAPDSQPLHEAEQKIQSLEADVRAGKEEVASVRKLAEAEAQKNKLLQEKLSKANIIADDLDKKLFVREAGFARQDEELVQVRETSRKKEESFMEFIYELAQRDVQLEIDGLPNLGNR</sequence>
<accession>A0A395N632</accession>
<organism evidence="2 3">
    <name type="scientific">Fusarium flagelliforme</name>
    <dbReference type="NCBI Taxonomy" id="2675880"/>
    <lineage>
        <taxon>Eukaryota</taxon>
        <taxon>Fungi</taxon>
        <taxon>Dikarya</taxon>
        <taxon>Ascomycota</taxon>
        <taxon>Pezizomycotina</taxon>
        <taxon>Sordariomycetes</taxon>
        <taxon>Hypocreomycetidae</taxon>
        <taxon>Hypocreales</taxon>
        <taxon>Nectriaceae</taxon>
        <taxon>Fusarium</taxon>
        <taxon>Fusarium incarnatum-equiseti species complex</taxon>
    </lineage>
</organism>